<proteinExistence type="predicted"/>
<evidence type="ECO:0008006" key="3">
    <source>
        <dbReference type="Google" id="ProtNLM"/>
    </source>
</evidence>
<evidence type="ECO:0000313" key="2">
    <source>
        <dbReference type="Proteomes" id="UP000237438"/>
    </source>
</evidence>
<dbReference type="EMBL" id="PEDP01008340">
    <property type="protein sequence ID" value="POS81752.1"/>
    <property type="molecule type" value="Genomic_DNA"/>
</dbReference>
<accession>A0A2S4PI85</accession>
<protein>
    <recommendedName>
        <fullName evidence="3">DUF4219 domain-containing protein</fullName>
    </recommendedName>
</protein>
<comment type="caution">
    <text evidence="1">The sequence shown here is derived from an EMBL/GenBank/DDBJ whole genome shotgun (WGS) entry which is preliminary data.</text>
</comment>
<dbReference type="Proteomes" id="UP000237438">
    <property type="component" value="Unassembled WGS sequence"/>
</dbReference>
<gene>
    <name evidence="1" type="ORF">EPUL_006739</name>
</gene>
<dbReference type="STRING" id="225359.A0A2S4PI85"/>
<sequence length="133" mass="15341">MSVAQIISTKLKGTENYALWALRMSAYLRRQGFISITETDNVNDEINQNALADIELCLEDGPLLQIQHITRAHELWISLKNLYTPKGFSADFYVIKEFFNCKLSNLNSMEEFLNTSRRLLDSLNQRGIELPKK</sequence>
<organism evidence="1 2">
    <name type="scientific">Erysiphe pulchra</name>
    <dbReference type="NCBI Taxonomy" id="225359"/>
    <lineage>
        <taxon>Eukaryota</taxon>
        <taxon>Fungi</taxon>
        <taxon>Dikarya</taxon>
        <taxon>Ascomycota</taxon>
        <taxon>Pezizomycotina</taxon>
        <taxon>Leotiomycetes</taxon>
        <taxon>Erysiphales</taxon>
        <taxon>Erysiphaceae</taxon>
        <taxon>Erysiphe</taxon>
    </lineage>
</organism>
<dbReference type="AlphaFoldDB" id="A0A2S4PI85"/>
<keyword evidence="2" id="KW-1185">Reference proteome</keyword>
<dbReference type="OrthoDB" id="3599317at2759"/>
<feature type="non-terminal residue" evidence="1">
    <location>
        <position position="133"/>
    </location>
</feature>
<reference evidence="1 2" key="1">
    <citation type="submission" date="2017-10" db="EMBL/GenBank/DDBJ databases">
        <title>Development of genomic resources for the powdery mildew, Erysiphe pulchra.</title>
        <authorList>
            <person name="Wadl P.A."/>
            <person name="Mack B.M."/>
            <person name="Moore G."/>
            <person name="Beltz S.B."/>
        </authorList>
    </citation>
    <scope>NUCLEOTIDE SEQUENCE [LARGE SCALE GENOMIC DNA]</scope>
    <source>
        <strain evidence="1">Cflorida</strain>
    </source>
</reference>
<evidence type="ECO:0000313" key="1">
    <source>
        <dbReference type="EMBL" id="POS81752.1"/>
    </source>
</evidence>
<name>A0A2S4PI85_9PEZI</name>
<dbReference type="Pfam" id="PF14223">
    <property type="entry name" value="Retrotran_gag_2"/>
    <property type="match status" value="1"/>
</dbReference>